<dbReference type="PANTHER" id="PTHR40031">
    <property type="entry name" value="HYPOTHETICAL MEMBRANE SPANNING PROTEIN"/>
    <property type="match status" value="1"/>
</dbReference>
<dbReference type="Proteomes" id="UP000239872">
    <property type="component" value="Unassembled WGS sequence"/>
</dbReference>
<proteinExistence type="predicted"/>
<feature type="transmembrane region" description="Helical" evidence="1">
    <location>
        <begin position="128"/>
        <end position="148"/>
    </location>
</feature>
<dbReference type="InterPro" id="IPR007404">
    <property type="entry name" value="YdjM-like"/>
</dbReference>
<dbReference type="Pfam" id="PF04307">
    <property type="entry name" value="YdjM"/>
    <property type="match status" value="1"/>
</dbReference>
<evidence type="ECO:0000313" key="3">
    <source>
        <dbReference type="Proteomes" id="UP000239872"/>
    </source>
</evidence>
<feature type="transmembrane region" description="Helical" evidence="1">
    <location>
        <begin position="58"/>
        <end position="76"/>
    </location>
</feature>
<feature type="transmembrane region" description="Helical" evidence="1">
    <location>
        <begin position="88"/>
        <end position="108"/>
    </location>
</feature>
<keyword evidence="1" id="KW-0812">Transmembrane</keyword>
<comment type="caution">
    <text evidence="2">The sequence shown here is derived from an EMBL/GenBank/DDBJ whole genome shotgun (WGS) entry which is preliminary data.</text>
</comment>
<keyword evidence="1" id="KW-1133">Transmembrane helix</keyword>
<keyword evidence="2" id="KW-0378">Hydrolase</keyword>
<dbReference type="AlphaFoldDB" id="A0A2S7T0L6"/>
<keyword evidence="1" id="KW-0472">Membrane</keyword>
<dbReference type="InterPro" id="IPR053170">
    <property type="entry name" value="Transcription_regulator"/>
</dbReference>
<gene>
    <name evidence="2" type="ORF">CJD36_003095</name>
</gene>
<dbReference type="RefSeq" id="WP_105037633.1">
    <property type="nucleotide sequence ID" value="NZ_PPSL01000001.1"/>
</dbReference>
<accession>A0A2S7T0L6</accession>
<dbReference type="GO" id="GO:0016787">
    <property type="term" value="F:hydrolase activity"/>
    <property type="evidence" value="ECO:0007669"/>
    <property type="project" value="UniProtKB-KW"/>
</dbReference>
<reference evidence="2 3" key="1">
    <citation type="submission" date="2018-01" db="EMBL/GenBank/DDBJ databases">
        <title>A novel member of the phylum Bacteroidetes isolated from glacier ice.</title>
        <authorList>
            <person name="Liu Q."/>
            <person name="Xin Y.-H."/>
        </authorList>
    </citation>
    <scope>NUCLEOTIDE SEQUENCE [LARGE SCALE GENOMIC DNA]</scope>
    <source>
        <strain evidence="2 3">RB1R16</strain>
    </source>
</reference>
<dbReference type="OrthoDB" id="9781927at2"/>
<dbReference type="EMBL" id="PPSL01000001">
    <property type="protein sequence ID" value="PQJ12749.1"/>
    <property type="molecule type" value="Genomic_DNA"/>
</dbReference>
<sequence length="336" mass="38451">MDSLTHIAVGACIGELVAGKRLGKKAMVIGALAQSIPDIDCVTSSWMTVASDLLAHRGFTHSILFMLLISPLLAWASKRLFSKQAISFNSWMFIWGVQIFMHLFLDIFNVYGTGLFEPFSHYRVSLNTFFVLDPLFSIWPVIAMVALILLKQTSPVRNKIIMAALGISSLYILNSVYHKLYVDRKIEAGFVKQNMHIDRYFTTPTALNNILWYVVAQSDSGFYIGYRSVLDRKEDIQYRFVAKKDELFNGVADTTELAKLKRFSQGYYVANRYNDTLVFNDLRFGEMTAGLLPDPRFSFYYYLQPKASNDVIIQRGRFCGWDKHVISLFLNRIMGR</sequence>
<dbReference type="PANTHER" id="PTHR40031:SF1">
    <property type="entry name" value="MEMBRANE-BOUND METAL-DEPENDENT HYDROLASE"/>
    <property type="match status" value="1"/>
</dbReference>
<name>A0A2S7T0L6_9BACT</name>
<evidence type="ECO:0000256" key="1">
    <source>
        <dbReference type="SAM" id="Phobius"/>
    </source>
</evidence>
<protein>
    <submittedName>
        <fullName evidence="2">Metal-dependent hydrolase</fullName>
    </submittedName>
</protein>
<feature type="transmembrane region" description="Helical" evidence="1">
    <location>
        <begin position="160"/>
        <end position="177"/>
    </location>
</feature>
<evidence type="ECO:0000313" key="2">
    <source>
        <dbReference type="EMBL" id="PQJ12749.1"/>
    </source>
</evidence>
<keyword evidence="3" id="KW-1185">Reference proteome</keyword>
<organism evidence="2 3">
    <name type="scientific">Flavipsychrobacter stenotrophus</name>
    <dbReference type="NCBI Taxonomy" id="2077091"/>
    <lineage>
        <taxon>Bacteria</taxon>
        <taxon>Pseudomonadati</taxon>
        <taxon>Bacteroidota</taxon>
        <taxon>Chitinophagia</taxon>
        <taxon>Chitinophagales</taxon>
        <taxon>Chitinophagaceae</taxon>
        <taxon>Flavipsychrobacter</taxon>
    </lineage>
</organism>